<reference evidence="2" key="2">
    <citation type="submission" date="2025-08" db="UniProtKB">
        <authorList>
            <consortium name="RefSeq"/>
        </authorList>
    </citation>
    <scope>IDENTIFICATION</scope>
    <source>
        <tissue evidence="2">Leaf</tissue>
    </source>
</reference>
<dbReference type="RefSeq" id="XP_075086749.1">
    <property type="nucleotide sequence ID" value="XM_075230648.1"/>
</dbReference>
<evidence type="ECO:0000313" key="1">
    <source>
        <dbReference type="Proteomes" id="UP000790787"/>
    </source>
</evidence>
<proteinExistence type="predicted"/>
<name>A0AC58SP50_TOBAC</name>
<keyword evidence="1" id="KW-1185">Reference proteome</keyword>
<sequence>MATRTRDIAPLVKGKRSTNISKTKSLVHTHNSIIPTASNKNIIPSYLKSKPASSSYSNIHHKQTPKHKTSFDKPPSSLDNAHGKNVTSSSDPNIHNKQTLTRRRSLDYKAALSSNLDNTRGKKLVASSSSVPPNIHNTQTLARRRLSLDHRPPLSSSLDNTRGKKLPSSSSDPNIHSKQSLARRRLSFDHRPPLHSVLDNSPQGKKLTTSSSDPNIHNKQTLARRRSFDHKPPLSSPLLKNRTISPNPRERIIKPSLSFSGKKSTSQKPLMNKLSKSSHTSTKDVIGKKHTPGLYARAVKQDSPAGLTSKTFITSSLTDIVEHIDPQGEELEQEVVNSESNLVIDEDNEELSEIVNIDEYLKAAESSLYVVENQKVVKMEIEEEKLLVEETSINNHKEVEEIKKEPSKLDVEETEKQESAIRALNENQEKKEEVQESEVLLKELDNCQQEKEEGKENEEKEMNLDIKEEKEEKSEGRNKGKEENKISTMAFAKPYLHLVQGNKKESVVSNDVIEETASKLREQRKNRVKALASAFETVISLQDHR</sequence>
<protein>
    <submittedName>
        <fullName evidence="2">Uncharacterized protein LOC142169425</fullName>
    </submittedName>
</protein>
<accession>A0AC58SP50</accession>
<gene>
    <name evidence="2" type="primary">LOC142169425</name>
</gene>
<reference evidence="1" key="1">
    <citation type="journal article" date="2014" name="Nat. Commun.">
        <title>The tobacco genome sequence and its comparison with those of tomato and potato.</title>
        <authorList>
            <person name="Sierro N."/>
            <person name="Battey J.N."/>
            <person name="Ouadi S."/>
            <person name="Bakaher N."/>
            <person name="Bovet L."/>
            <person name="Willig A."/>
            <person name="Goepfert S."/>
            <person name="Peitsch M.C."/>
            <person name="Ivanov N.V."/>
        </authorList>
    </citation>
    <scope>NUCLEOTIDE SEQUENCE [LARGE SCALE GENOMIC DNA]</scope>
</reference>
<dbReference type="Proteomes" id="UP000790787">
    <property type="component" value="Chromosome 15"/>
</dbReference>
<organism evidence="1 2">
    <name type="scientific">Nicotiana tabacum</name>
    <name type="common">Common tobacco</name>
    <dbReference type="NCBI Taxonomy" id="4097"/>
    <lineage>
        <taxon>Eukaryota</taxon>
        <taxon>Viridiplantae</taxon>
        <taxon>Streptophyta</taxon>
        <taxon>Embryophyta</taxon>
        <taxon>Tracheophyta</taxon>
        <taxon>Spermatophyta</taxon>
        <taxon>Magnoliopsida</taxon>
        <taxon>eudicotyledons</taxon>
        <taxon>Gunneridae</taxon>
        <taxon>Pentapetalae</taxon>
        <taxon>asterids</taxon>
        <taxon>lamiids</taxon>
        <taxon>Solanales</taxon>
        <taxon>Solanaceae</taxon>
        <taxon>Nicotianoideae</taxon>
        <taxon>Nicotianeae</taxon>
        <taxon>Nicotiana</taxon>
    </lineage>
</organism>
<evidence type="ECO:0000313" key="2">
    <source>
        <dbReference type="RefSeq" id="XP_075086749.1"/>
    </source>
</evidence>